<gene>
    <name evidence="2" type="ORF">B1A_16317</name>
</gene>
<name>T0YYR4_9ZZZZ</name>
<protein>
    <submittedName>
        <fullName evidence="2">THIF-type NAD/FAD binding protein</fullName>
    </submittedName>
</protein>
<feature type="non-terminal residue" evidence="2">
    <location>
        <position position="120"/>
    </location>
</feature>
<reference evidence="2" key="1">
    <citation type="submission" date="2013-08" db="EMBL/GenBank/DDBJ databases">
        <authorList>
            <person name="Mendez C."/>
            <person name="Richter M."/>
            <person name="Ferrer M."/>
            <person name="Sanchez J."/>
        </authorList>
    </citation>
    <scope>NUCLEOTIDE SEQUENCE</scope>
</reference>
<dbReference type="Pfam" id="PF20590">
    <property type="entry name" value="DUF6791"/>
    <property type="match status" value="1"/>
</dbReference>
<reference evidence="2" key="2">
    <citation type="journal article" date="2014" name="ISME J.">
        <title>Microbial stratification in low pH oxic and suboxic macroscopic growths along an acid mine drainage.</title>
        <authorList>
            <person name="Mendez-Garcia C."/>
            <person name="Mesa V."/>
            <person name="Sprenger R.R."/>
            <person name="Richter M."/>
            <person name="Diez M.S."/>
            <person name="Solano J."/>
            <person name="Bargiela R."/>
            <person name="Golyshina O.V."/>
            <person name="Manteca A."/>
            <person name="Ramos J.L."/>
            <person name="Gallego J.R."/>
            <person name="Llorente I."/>
            <person name="Martins Dos Santos V.A."/>
            <person name="Jensen O.N."/>
            <person name="Pelaez A.I."/>
            <person name="Sanchez J."/>
            <person name="Ferrer M."/>
        </authorList>
    </citation>
    <scope>NUCLEOTIDE SEQUENCE</scope>
</reference>
<evidence type="ECO:0000313" key="2">
    <source>
        <dbReference type="EMBL" id="EQD40796.1"/>
    </source>
</evidence>
<comment type="caution">
    <text evidence="2">The sequence shown here is derived from an EMBL/GenBank/DDBJ whole genome shotgun (WGS) entry which is preliminary data.</text>
</comment>
<dbReference type="EMBL" id="AUZX01011990">
    <property type="protein sequence ID" value="EQD40796.1"/>
    <property type="molecule type" value="Genomic_DNA"/>
</dbReference>
<evidence type="ECO:0000259" key="1">
    <source>
        <dbReference type="Pfam" id="PF20590"/>
    </source>
</evidence>
<sequence length="120" mass="13092">MFQRLVSHNDDLARLIDKGYAVALDVSNHLVVRDIPYLDSARDLQWGAIVAKLVFTDQDHVKQDDHQIYFAGSPPHQLDGTAIANLAGGPITIQLSPACADITVERSFSNKPRVNGTPTG</sequence>
<organism evidence="2">
    <name type="scientific">mine drainage metagenome</name>
    <dbReference type="NCBI Taxonomy" id="410659"/>
    <lineage>
        <taxon>unclassified sequences</taxon>
        <taxon>metagenomes</taxon>
        <taxon>ecological metagenomes</taxon>
    </lineage>
</organism>
<accession>T0YYR4</accession>
<feature type="domain" description="DUF6791" evidence="1">
    <location>
        <begin position="10"/>
        <end position="113"/>
    </location>
</feature>
<dbReference type="AlphaFoldDB" id="T0YYR4"/>
<proteinExistence type="predicted"/>
<dbReference type="InterPro" id="IPR046741">
    <property type="entry name" value="DUF6791"/>
</dbReference>